<dbReference type="Proteomes" id="UP001203004">
    <property type="component" value="Unassembled WGS sequence"/>
</dbReference>
<keyword evidence="2" id="KW-1185">Reference proteome</keyword>
<sequence length="61" mass="7084">MCESYLDQLGNFLGIGVTMKERKRAKYLHLYHKFSMSVPQAERDLSEINRMIMSAGTPRCM</sequence>
<evidence type="ECO:0000313" key="2">
    <source>
        <dbReference type="Proteomes" id="UP001203004"/>
    </source>
</evidence>
<gene>
    <name evidence="1" type="ORF">M3N64_04660</name>
</gene>
<name>A0ABT0M8N8_9BACL</name>
<accession>A0ABT0M8N8</accession>
<proteinExistence type="predicted"/>
<comment type="caution">
    <text evidence="1">The sequence shown here is derived from an EMBL/GenBank/DDBJ whole genome shotgun (WGS) entry which is preliminary data.</text>
</comment>
<dbReference type="RefSeq" id="WP_249098818.1">
    <property type="nucleotide sequence ID" value="NZ_JAMAST010000003.1"/>
</dbReference>
<dbReference type="EMBL" id="JAMAST010000003">
    <property type="protein sequence ID" value="MCL1631239.1"/>
    <property type="molecule type" value="Genomic_DNA"/>
</dbReference>
<protein>
    <submittedName>
        <fullName evidence="1">Uncharacterized protein</fullName>
    </submittedName>
</protein>
<reference evidence="1 2" key="1">
    <citation type="submission" date="2022-05" db="EMBL/GenBank/DDBJ databases">
        <title>Sporolactobacillus sp nov CPB3-1, isolated from tree bark (Mangifera indica L.).</title>
        <authorList>
            <person name="Phuengjayaem S."/>
            <person name="Tanasupawat S."/>
        </authorList>
    </citation>
    <scope>NUCLEOTIDE SEQUENCE [LARGE SCALE GENOMIC DNA]</scope>
    <source>
        <strain evidence="1 2">CPB3-1</strain>
    </source>
</reference>
<organism evidence="1 2">
    <name type="scientific">Sporolactobacillus mangiferae</name>
    <dbReference type="NCBI Taxonomy" id="2940498"/>
    <lineage>
        <taxon>Bacteria</taxon>
        <taxon>Bacillati</taxon>
        <taxon>Bacillota</taxon>
        <taxon>Bacilli</taxon>
        <taxon>Bacillales</taxon>
        <taxon>Sporolactobacillaceae</taxon>
        <taxon>Sporolactobacillus</taxon>
    </lineage>
</organism>
<evidence type="ECO:0000313" key="1">
    <source>
        <dbReference type="EMBL" id="MCL1631239.1"/>
    </source>
</evidence>